<dbReference type="SUPFAM" id="SSF81901">
    <property type="entry name" value="HCP-like"/>
    <property type="match status" value="1"/>
</dbReference>
<dbReference type="PROSITE" id="PS51375">
    <property type="entry name" value="PPR"/>
    <property type="match status" value="11"/>
</dbReference>
<reference evidence="4" key="1">
    <citation type="submission" date="2021-01" db="UniProtKB">
        <authorList>
            <consortium name="EnsemblPlants"/>
        </authorList>
    </citation>
    <scope>IDENTIFICATION</scope>
</reference>
<evidence type="ECO:0000313" key="4">
    <source>
        <dbReference type="EnsemblPlants" id="Kaladp0062s0181.2.v1.1"/>
    </source>
</evidence>
<dbReference type="InterPro" id="IPR011990">
    <property type="entry name" value="TPR-like_helical_dom_sf"/>
</dbReference>
<organism evidence="4 5">
    <name type="scientific">Kalanchoe fedtschenkoi</name>
    <name type="common">Lavender scallops</name>
    <name type="synonym">South American air plant</name>
    <dbReference type="NCBI Taxonomy" id="63787"/>
    <lineage>
        <taxon>Eukaryota</taxon>
        <taxon>Viridiplantae</taxon>
        <taxon>Streptophyta</taxon>
        <taxon>Embryophyta</taxon>
        <taxon>Tracheophyta</taxon>
        <taxon>Spermatophyta</taxon>
        <taxon>Magnoliopsida</taxon>
        <taxon>eudicotyledons</taxon>
        <taxon>Gunneridae</taxon>
        <taxon>Pentapetalae</taxon>
        <taxon>Saxifragales</taxon>
        <taxon>Crassulaceae</taxon>
        <taxon>Kalanchoe</taxon>
    </lineage>
</organism>
<feature type="repeat" description="PPR" evidence="3">
    <location>
        <begin position="507"/>
        <end position="541"/>
    </location>
</feature>
<feature type="repeat" description="PPR" evidence="3">
    <location>
        <begin position="367"/>
        <end position="401"/>
    </location>
</feature>
<evidence type="ECO:0000256" key="3">
    <source>
        <dbReference type="PROSITE-ProRule" id="PRU00708"/>
    </source>
</evidence>
<feature type="repeat" description="PPR" evidence="3">
    <location>
        <begin position="437"/>
        <end position="471"/>
    </location>
</feature>
<feature type="repeat" description="PPR" evidence="3">
    <location>
        <begin position="472"/>
        <end position="506"/>
    </location>
</feature>
<feature type="repeat" description="PPR" evidence="3">
    <location>
        <begin position="332"/>
        <end position="366"/>
    </location>
</feature>
<feature type="repeat" description="PPR" evidence="3">
    <location>
        <begin position="160"/>
        <end position="195"/>
    </location>
</feature>
<dbReference type="Gene3D" id="1.25.40.10">
    <property type="entry name" value="Tetratricopeptide repeat domain"/>
    <property type="match status" value="4"/>
</dbReference>
<dbReference type="Pfam" id="PF12854">
    <property type="entry name" value="PPR_1"/>
    <property type="match status" value="2"/>
</dbReference>
<dbReference type="EnsemblPlants" id="Kaladp0062s0181.2.v1.1">
    <property type="protein sequence ID" value="Kaladp0062s0181.2.v1.1"/>
    <property type="gene ID" value="Kaladp0062s0181.v1.1"/>
</dbReference>
<comment type="similarity">
    <text evidence="1">Belongs to the PPR family. P subfamily.</text>
</comment>
<dbReference type="Pfam" id="PF13041">
    <property type="entry name" value="PPR_2"/>
    <property type="match status" value="4"/>
</dbReference>
<feature type="repeat" description="PPR" evidence="3">
    <location>
        <begin position="402"/>
        <end position="436"/>
    </location>
</feature>
<evidence type="ECO:0000313" key="5">
    <source>
        <dbReference type="Proteomes" id="UP000594263"/>
    </source>
</evidence>
<dbReference type="AlphaFoldDB" id="A0A7N0UEK2"/>
<name>A0A7N0UEK2_KALFE</name>
<evidence type="ECO:0000256" key="2">
    <source>
        <dbReference type="ARBA" id="ARBA00022737"/>
    </source>
</evidence>
<feature type="repeat" description="PPR" evidence="3">
    <location>
        <begin position="196"/>
        <end position="226"/>
    </location>
</feature>
<protein>
    <recommendedName>
        <fullName evidence="6">Pentatricopeptide repeat-containing protein</fullName>
    </recommendedName>
</protein>
<sequence length="580" mass="65113">MAMLLAECSVINSLVLSEQRSLTTPGEPKWQTKNPTGREKEWKRDSIYIDKRGKFRTFDRKRVSRKKGGSLRGSGWKYGSGFVDGIFPVLSPAAQEILGLVQTKAADERVIWGSLDSLSPSNTTWDDIINVAVQLRINKQWSAITSLCEWILCRSAFKPDVLCYNLLIDAYGQKASSVKRAEATYFEVLGSGIVPSEDTYALLIKAFCTALQLDKAEAVFAEMRRTGATVYNAYIDGLVKGGNPEKAIEIYHRMKRDRCQPTPETYTMLINIYGRARKSYMALKTFHEMKSLKCKPNICVYTALINAFAREGLCEKAEEFFEQMQEAGLEPDVYAYNALMESYSRAGFPYAAAEIFSLMQHMGCDPDTASYNIMVDAYGRAGLHEDAEAAFEGMKRLEIVPTLKSHMHLLSAYSRAGNVSRCEEIVTRMQESGPEPDTFVFNSMLNLYGRLGQFQKMEETFQLMESSKGAADISTYNILINMYGRAGFVEQMEEAFASLESKHLEPDVVTWTSRIGGYARKKQYHRCLEIFEEMIDAGCYPDGGTIKVLLSACSSDEQSEQMTTILRTMHKDSSNAALAP</sequence>
<feature type="repeat" description="PPR" evidence="3">
    <location>
        <begin position="262"/>
        <end position="296"/>
    </location>
</feature>
<dbReference type="Gramene" id="Kaladp0062s0181.2.v1.1">
    <property type="protein sequence ID" value="Kaladp0062s0181.2.v1.1"/>
    <property type="gene ID" value="Kaladp0062s0181.v1.1"/>
</dbReference>
<dbReference type="PANTHER" id="PTHR47447">
    <property type="entry name" value="OS03G0856100 PROTEIN"/>
    <property type="match status" value="1"/>
</dbReference>
<evidence type="ECO:0000256" key="1">
    <source>
        <dbReference type="ARBA" id="ARBA00007626"/>
    </source>
</evidence>
<dbReference type="NCBIfam" id="TIGR00756">
    <property type="entry name" value="PPR"/>
    <property type="match status" value="10"/>
</dbReference>
<keyword evidence="2" id="KW-0677">Repeat</keyword>
<feature type="repeat" description="PPR" evidence="3">
    <location>
        <begin position="297"/>
        <end position="331"/>
    </location>
</feature>
<dbReference type="Pfam" id="PF01535">
    <property type="entry name" value="PPR"/>
    <property type="match status" value="1"/>
</dbReference>
<evidence type="ECO:0008006" key="6">
    <source>
        <dbReference type="Google" id="ProtNLM"/>
    </source>
</evidence>
<dbReference type="Proteomes" id="UP000594263">
    <property type="component" value="Unplaced"/>
</dbReference>
<proteinExistence type="inferred from homology"/>
<dbReference type="PANTHER" id="PTHR47447:SF17">
    <property type="entry name" value="OS12G0638900 PROTEIN"/>
    <property type="match status" value="1"/>
</dbReference>
<feature type="repeat" description="PPR" evidence="3">
    <location>
        <begin position="227"/>
        <end position="261"/>
    </location>
</feature>
<keyword evidence="5" id="KW-1185">Reference proteome</keyword>
<dbReference type="InterPro" id="IPR002885">
    <property type="entry name" value="PPR_rpt"/>
</dbReference>
<accession>A0A7N0UEK2</accession>